<feature type="domain" description="Luciferase-like" evidence="3">
    <location>
        <begin position="20"/>
        <end position="246"/>
    </location>
</feature>
<dbReference type="GO" id="GO:0016705">
    <property type="term" value="F:oxidoreductase activity, acting on paired donors, with incorporation or reduction of molecular oxygen"/>
    <property type="evidence" value="ECO:0007669"/>
    <property type="project" value="InterPro"/>
</dbReference>
<dbReference type="SUPFAM" id="SSF51679">
    <property type="entry name" value="Bacterial luciferase-like"/>
    <property type="match status" value="1"/>
</dbReference>
<dbReference type="EMBL" id="LGSI01000020">
    <property type="protein sequence ID" value="OCR26124.1"/>
    <property type="molecule type" value="Genomic_DNA"/>
</dbReference>
<sequence>MTALSVLDLMMIGDGKTFAHTLDEAATLARHVENHGYKRYWVAEHHDLPGIASSATTLLIQHLAATTSTLRVGSGGIMLPNHSILSVAEQFGTLDTLFPGRIDLGVGRAPGSAGPAIRALRGDASERNFEQDIQQLADYLADEGRQPVRAIPGNHSLPIWLLGSSPNSADLAARLGLPYAFASHFAPRFLMDAIDHYRATFQPSAVLKKPYVIAGANVFAAATRSEAEYHASSHRQWVSKLYAGKPGPLPKPVEGYMERLSDFERHNLAQAMVCTAVGDKNDVGSWLRQFIATTQADEVIIDARIYDAEARCQSYQIAAESIADMLN</sequence>
<evidence type="ECO:0000259" key="3">
    <source>
        <dbReference type="Pfam" id="PF00296"/>
    </source>
</evidence>
<evidence type="ECO:0000256" key="2">
    <source>
        <dbReference type="ARBA" id="ARBA00074555"/>
    </source>
</evidence>
<dbReference type="GO" id="GO:0005829">
    <property type="term" value="C:cytosol"/>
    <property type="evidence" value="ECO:0007669"/>
    <property type="project" value="TreeGrafter"/>
</dbReference>
<keyword evidence="4" id="KW-0560">Oxidoreductase</keyword>
<dbReference type="GO" id="GO:0004497">
    <property type="term" value="F:monooxygenase activity"/>
    <property type="evidence" value="ECO:0007669"/>
    <property type="project" value="UniProtKB-KW"/>
</dbReference>
<dbReference type="NCBIfam" id="TIGR03558">
    <property type="entry name" value="oxido_grp_1"/>
    <property type="match status" value="1"/>
</dbReference>
<reference evidence="4 5" key="1">
    <citation type="submission" date="2015-07" db="EMBL/GenBank/DDBJ databases">
        <title>Draft genome sequence of a diazotrophic, plant growth-promoting rhizobacterium of the Pseudomonas syringae complex.</title>
        <authorList>
            <person name="Patten C.L."/>
            <person name="Jeong H."/>
        </authorList>
    </citation>
    <scope>NUCLEOTIDE SEQUENCE [LARGE SCALE GENOMIC DNA]</scope>
    <source>
        <strain evidence="4 5">GR12-2</strain>
    </source>
</reference>
<proteinExistence type="predicted"/>
<dbReference type="Pfam" id="PF00296">
    <property type="entry name" value="Bac_luciferase"/>
    <property type="match status" value="1"/>
</dbReference>
<gene>
    <name evidence="4" type="ORF">AFK24_06200</name>
</gene>
<dbReference type="RefSeq" id="WP_065832394.1">
    <property type="nucleotide sequence ID" value="NZ_LGSI01000020.1"/>
</dbReference>
<comment type="similarity">
    <text evidence="1">To bacterial alkanal monooxygenase alpha and beta chains.</text>
</comment>
<dbReference type="PANTHER" id="PTHR30137:SF6">
    <property type="entry name" value="LUCIFERASE-LIKE MONOOXYGENASE"/>
    <property type="match status" value="1"/>
</dbReference>
<keyword evidence="4" id="KW-0503">Monooxygenase</keyword>
<dbReference type="InterPro" id="IPR050766">
    <property type="entry name" value="Bact_Lucif_Oxidored"/>
</dbReference>
<dbReference type="InterPro" id="IPR019949">
    <property type="entry name" value="CmoO-like"/>
</dbReference>
<protein>
    <recommendedName>
        <fullName evidence="2">Luciferase-like monooxygenase</fullName>
    </recommendedName>
</protein>
<dbReference type="PANTHER" id="PTHR30137">
    <property type="entry name" value="LUCIFERASE-LIKE MONOOXYGENASE"/>
    <property type="match status" value="1"/>
</dbReference>
<dbReference type="CDD" id="cd00347">
    <property type="entry name" value="Flavin_utilizing_monoxygenases"/>
    <property type="match status" value="1"/>
</dbReference>
<dbReference type="AlphaFoldDB" id="A0A1C7Z7S1"/>
<dbReference type="InterPro" id="IPR011251">
    <property type="entry name" value="Luciferase-like_dom"/>
</dbReference>
<dbReference type="Proteomes" id="UP000093104">
    <property type="component" value="Unassembled WGS sequence"/>
</dbReference>
<accession>A0A1C7Z7S1</accession>
<dbReference type="PATRIC" id="fig|317.243.peg.4275"/>
<dbReference type="FunFam" id="3.20.20.30:FF:000002">
    <property type="entry name" value="LLM class flavin-dependent oxidoreductase"/>
    <property type="match status" value="1"/>
</dbReference>
<dbReference type="Gene3D" id="3.20.20.30">
    <property type="entry name" value="Luciferase-like domain"/>
    <property type="match status" value="1"/>
</dbReference>
<dbReference type="OrthoDB" id="9780518at2"/>
<organism evidence="4 5">
    <name type="scientific">Pseudomonas syringae</name>
    <dbReference type="NCBI Taxonomy" id="317"/>
    <lineage>
        <taxon>Bacteria</taxon>
        <taxon>Pseudomonadati</taxon>
        <taxon>Pseudomonadota</taxon>
        <taxon>Gammaproteobacteria</taxon>
        <taxon>Pseudomonadales</taxon>
        <taxon>Pseudomonadaceae</taxon>
        <taxon>Pseudomonas</taxon>
    </lineage>
</organism>
<evidence type="ECO:0000313" key="4">
    <source>
        <dbReference type="EMBL" id="OCR26124.1"/>
    </source>
</evidence>
<dbReference type="InterPro" id="IPR036661">
    <property type="entry name" value="Luciferase-like_sf"/>
</dbReference>
<name>A0A1C7Z7S1_PSESX</name>
<evidence type="ECO:0000313" key="5">
    <source>
        <dbReference type="Proteomes" id="UP000093104"/>
    </source>
</evidence>
<comment type="caution">
    <text evidence="4">The sequence shown here is derived from an EMBL/GenBank/DDBJ whole genome shotgun (WGS) entry which is preliminary data.</text>
</comment>
<evidence type="ECO:0000256" key="1">
    <source>
        <dbReference type="ARBA" id="ARBA00007789"/>
    </source>
</evidence>